<dbReference type="GO" id="GO:0016887">
    <property type="term" value="F:ATP hydrolysis activity"/>
    <property type="evidence" value="ECO:0007669"/>
    <property type="project" value="InterPro"/>
</dbReference>
<reference evidence="6 7" key="1">
    <citation type="journal article" date="2020" name="ISME J.">
        <title>Uncovering the hidden diversity of litter-decomposition mechanisms in mushroom-forming fungi.</title>
        <authorList>
            <person name="Floudas D."/>
            <person name="Bentzer J."/>
            <person name="Ahren D."/>
            <person name="Johansson T."/>
            <person name="Persson P."/>
            <person name="Tunlid A."/>
        </authorList>
    </citation>
    <scope>NUCLEOTIDE SEQUENCE [LARGE SCALE GENOMIC DNA]</scope>
    <source>
        <strain evidence="6 7">CBS 406.79</strain>
    </source>
</reference>
<feature type="transmembrane region" description="Helical" evidence="4">
    <location>
        <begin position="20"/>
        <end position="40"/>
    </location>
</feature>
<dbReference type="GO" id="GO:0005524">
    <property type="term" value="F:ATP binding"/>
    <property type="evidence" value="ECO:0007669"/>
    <property type="project" value="UniProtKB-KW"/>
</dbReference>
<accession>A0A8H5H9H7</accession>
<evidence type="ECO:0000256" key="1">
    <source>
        <dbReference type="ARBA" id="ARBA00022741"/>
    </source>
</evidence>
<keyword evidence="1" id="KW-0547">Nucleotide-binding</keyword>
<dbReference type="Gene3D" id="3.40.50.300">
    <property type="entry name" value="P-loop containing nucleotide triphosphate hydrolases"/>
    <property type="match status" value="1"/>
</dbReference>
<dbReference type="OrthoDB" id="6500128at2759"/>
<keyword evidence="4" id="KW-1133">Transmembrane helix</keyword>
<proteinExistence type="inferred from homology"/>
<dbReference type="PANTHER" id="PTHR24221:SF654">
    <property type="entry name" value="ATP-BINDING CASSETTE SUB-FAMILY B MEMBER 6"/>
    <property type="match status" value="1"/>
</dbReference>
<dbReference type="InterPro" id="IPR027417">
    <property type="entry name" value="P-loop_NTPase"/>
</dbReference>
<comment type="similarity">
    <text evidence="3">Belongs to the ABC transporter superfamily. ABCB family. Heavy Metal importer (TC 3.A.1.210) subfamily.</text>
</comment>
<dbReference type="Pfam" id="PF00005">
    <property type="entry name" value="ABC_tran"/>
    <property type="match status" value="1"/>
</dbReference>
<gene>
    <name evidence="6" type="ORF">D9757_008745</name>
</gene>
<sequence>MTDSNRDSRGDPQIRSKQSLYIFFTIEASAVICSHVGASFQRLYRVQKLGLLVPFSLFFIPQYRRSSPQKMEKGKNSTSSKPQANKTIKTLYIGVYRVLMMDTSIFTFDYAKWLSNINMLFLFIQQVYEIAPHLVVLSILLSVLKDQENVVFLVFETRILRNIELALKEGTMDMQAIARDIGLRVLWVVGAAVLERWIATTQQALRTRVISYYDGKILAAKLKTDLPTLDENLSDDHVGASAAWYCLNTMISLLAQVMAIFSQLAFILRIARSNQHGLIYASLCTVKPILHVLLQKSLWTIPRVVEAIDVNFLRMRALRYLGENKFRLDVISGDIEQYIMREFRRAQKLLGDTPTESPEIIDYSFPSLNRVIPISLTEDLPMFYLVLIAFLKPRNMSLATIALLQESSGFLKMSFSMLFHYVDSLRQRVGYLEQLFSIETKAQAIKDGALLYQPLAEEKGTPEHGLHIELRNVSFAYPGTKTTKDALSDVSLTIHPGQLVVIVGGNGSGKSTLLKLLTRLYDVNSGSILINTKDIRSYKLASIRQSMATLSQDHQLFPLSVGENIGLGFSDKVDDECMIGEAAKKGGAEKIIQKFDKGLETVLEPRSVQYSVNAKPSDDTLLGKEMKALEKTADVSGGERQRLVASRTFMRLNSGKIRFMAVDEPSSALDPEGELELFNNFRAARQGKTMVFITHRFGHLTKYADQIICMKEGKIIEAGVHAHLLALDGEYAKMYNIQAQAFEAVATAET</sequence>
<organism evidence="6 7">
    <name type="scientific">Collybiopsis confluens</name>
    <dbReference type="NCBI Taxonomy" id="2823264"/>
    <lineage>
        <taxon>Eukaryota</taxon>
        <taxon>Fungi</taxon>
        <taxon>Dikarya</taxon>
        <taxon>Basidiomycota</taxon>
        <taxon>Agaricomycotina</taxon>
        <taxon>Agaricomycetes</taxon>
        <taxon>Agaricomycetidae</taxon>
        <taxon>Agaricales</taxon>
        <taxon>Marasmiineae</taxon>
        <taxon>Omphalotaceae</taxon>
        <taxon>Collybiopsis</taxon>
    </lineage>
</organism>
<evidence type="ECO:0000259" key="5">
    <source>
        <dbReference type="PROSITE" id="PS50893"/>
    </source>
</evidence>
<dbReference type="GO" id="GO:0034040">
    <property type="term" value="F:ATPase-coupled lipid transmembrane transporter activity"/>
    <property type="evidence" value="ECO:0007669"/>
    <property type="project" value="TreeGrafter"/>
</dbReference>
<dbReference type="AlphaFoldDB" id="A0A8H5H9H7"/>
<dbReference type="SUPFAM" id="SSF52540">
    <property type="entry name" value="P-loop containing nucleoside triphosphate hydrolases"/>
    <property type="match status" value="1"/>
</dbReference>
<protein>
    <recommendedName>
        <fullName evidence="5">ABC transporter domain-containing protein</fullName>
    </recommendedName>
</protein>
<evidence type="ECO:0000313" key="7">
    <source>
        <dbReference type="Proteomes" id="UP000518752"/>
    </source>
</evidence>
<dbReference type="EMBL" id="JAACJN010000073">
    <property type="protein sequence ID" value="KAF5378930.1"/>
    <property type="molecule type" value="Genomic_DNA"/>
</dbReference>
<keyword evidence="4" id="KW-0472">Membrane</keyword>
<dbReference type="SMART" id="SM00382">
    <property type="entry name" value="AAA"/>
    <property type="match status" value="1"/>
</dbReference>
<name>A0A8H5H9H7_9AGAR</name>
<dbReference type="InterPro" id="IPR039421">
    <property type="entry name" value="Type_1_exporter"/>
</dbReference>
<dbReference type="PANTHER" id="PTHR24221">
    <property type="entry name" value="ATP-BINDING CASSETTE SUB-FAMILY B"/>
    <property type="match status" value="1"/>
</dbReference>
<feature type="domain" description="ABC transporter" evidence="5">
    <location>
        <begin position="468"/>
        <end position="737"/>
    </location>
</feature>
<evidence type="ECO:0000313" key="6">
    <source>
        <dbReference type="EMBL" id="KAF5378930.1"/>
    </source>
</evidence>
<dbReference type="InterPro" id="IPR003439">
    <property type="entry name" value="ABC_transporter-like_ATP-bd"/>
</dbReference>
<evidence type="ECO:0000256" key="2">
    <source>
        <dbReference type="ARBA" id="ARBA00022840"/>
    </source>
</evidence>
<dbReference type="Proteomes" id="UP000518752">
    <property type="component" value="Unassembled WGS sequence"/>
</dbReference>
<evidence type="ECO:0000256" key="3">
    <source>
        <dbReference type="ARBA" id="ARBA00024363"/>
    </source>
</evidence>
<dbReference type="InterPro" id="IPR003593">
    <property type="entry name" value="AAA+_ATPase"/>
</dbReference>
<evidence type="ECO:0000256" key="4">
    <source>
        <dbReference type="SAM" id="Phobius"/>
    </source>
</evidence>
<dbReference type="PROSITE" id="PS50893">
    <property type="entry name" value="ABC_TRANSPORTER_2"/>
    <property type="match status" value="1"/>
</dbReference>
<comment type="caution">
    <text evidence="6">The sequence shown here is derived from an EMBL/GenBank/DDBJ whole genome shotgun (WGS) entry which is preliminary data.</text>
</comment>
<keyword evidence="7" id="KW-1185">Reference proteome</keyword>
<keyword evidence="4" id="KW-0812">Transmembrane</keyword>
<keyword evidence="2" id="KW-0067">ATP-binding</keyword>